<evidence type="ECO:0000313" key="12">
    <source>
        <dbReference type="Proteomes" id="UP000242180"/>
    </source>
</evidence>
<dbReference type="InParanoid" id="A0A1X2H7I7"/>
<sequence length="299" mass="33290">MPQDPAELRQAKVDMAVGLLGCGIDPEKSILFEQSRVRAHAELAWVFNTITPVGWLGRMTQWKSKMDKVHGKVQSHAEILADESLTTGLKMGLFDYPVLQAADILLYKATHVPVGQDQLQHLELARDIAKLFNKNFKTSFFPPPNAIIPPATKRVMSLRDPTSKMSKSDPSDMSRINLTDTPETIQSKIRRAQTDSIQGVTYDVASRPGVSNLVSIYSAVRDIEIEDAVRDFQGVTSTKDFKDRVADAVIERIQPIQSRVAQLQADIGYVHQVLDQGARKAQEVADANMEHVYKVVGLR</sequence>
<keyword evidence="6 10" id="KW-0067">ATP-binding</keyword>
<keyword evidence="8 10" id="KW-0030">Aminoacyl-tRNA synthetase</keyword>
<dbReference type="GO" id="GO:0005524">
    <property type="term" value="F:ATP binding"/>
    <property type="evidence" value="ECO:0007669"/>
    <property type="project" value="UniProtKB-KW"/>
</dbReference>
<evidence type="ECO:0000313" key="11">
    <source>
        <dbReference type="EMBL" id="ORY94511.1"/>
    </source>
</evidence>
<organism evidence="11 12">
    <name type="scientific">Syncephalastrum racemosum</name>
    <name type="common">Filamentous fungus</name>
    <dbReference type="NCBI Taxonomy" id="13706"/>
    <lineage>
        <taxon>Eukaryota</taxon>
        <taxon>Fungi</taxon>
        <taxon>Fungi incertae sedis</taxon>
        <taxon>Mucoromycota</taxon>
        <taxon>Mucoromycotina</taxon>
        <taxon>Mucoromycetes</taxon>
        <taxon>Mucorales</taxon>
        <taxon>Syncephalastraceae</taxon>
        <taxon>Syncephalastrum</taxon>
    </lineage>
</organism>
<proteinExistence type="inferred from homology"/>
<dbReference type="Gene3D" id="3.40.50.620">
    <property type="entry name" value="HUPs"/>
    <property type="match status" value="1"/>
</dbReference>
<keyword evidence="5 10" id="KW-0547">Nucleotide-binding</keyword>
<dbReference type="SUPFAM" id="SSF52374">
    <property type="entry name" value="Nucleotidylyl transferase"/>
    <property type="match status" value="1"/>
</dbReference>
<dbReference type="STRING" id="13706.A0A1X2H7I7"/>
<dbReference type="NCBIfam" id="TIGR00233">
    <property type="entry name" value="trpS"/>
    <property type="match status" value="1"/>
</dbReference>
<evidence type="ECO:0000256" key="1">
    <source>
        <dbReference type="ARBA" id="ARBA00004173"/>
    </source>
</evidence>
<gene>
    <name evidence="11" type="ORF">BCR43DRAFT_442128</name>
</gene>
<comment type="similarity">
    <text evidence="2 10">Belongs to the class-I aminoacyl-tRNA synthetase family.</text>
</comment>
<keyword evidence="12" id="KW-1185">Reference proteome</keyword>
<dbReference type="Proteomes" id="UP000242180">
    <property type="component" value="Unassembled WGS sequence"/>
</dbReference>
<accession>A0A1X2H7I7</accession>
<dbReference type="InterPro" id="IPR002305">
    <property type="entry name" value="aa-tRNA-synth_Ic"/>
</dbReference>
<evidence type="ECO:0000256" key="6">
    <source>
        <dbReference type="ARBA" id="ARBA00022840"/>
    </source>
</evidence>
<dbReference type="PRINTS" id="PR01039">
    <property type="entry name" value="TRNASYNTHTRP"/>
</dbReference>
<evidence type="ECO:0000256" key="9">
    <source>
        <dbReference type="ARBA" id="ARBA00030268"/>
    </source>
</evidence>
<dbReference type="InterPro" id="IPR050203">
    <property type="entry name" value="Trp-tRNA_synthetase"/>
</dbReference>
<dbReference type="Gene3D" id="1.10.240.10">
    <property type="entry name" value="Tyrosyl-Transfer RNA Synthetase"/>
    <property type="match status" value="1"/>
</dbReference>
<comment type="subcellular location">
    <subcellularLocation>
        <location evidence="1">Mitochondrion</location>
    </subcellularLocation>
</comment>
<dbReference type="PANTHER" id="PTHR43766:SF1">
    <property type="entry name" value="TRYPTOPHAN--TRNA LIGASE, MITOCHONDRIAL"/>
    <property type="match status" value="1"/>
</dbReference>
<dbReference type="GO" id="GO:0070183">
    <property type="term" value="P:mitochondrial tryptophanyl-tRNA aminoacylation"/>
    <property type="evidence" value="ECO:0007669"/>
    <property type="project" value="EnsemblFungi"/>
</dbReference>
<protein>
    <recommendedName>
        <fullName evidence="3">tryptophan--tRNA ligase</fullName>
        <ecNumber evidence="3">6.1.1.2</ecNumber>
    </recommendedName>
    <alternativeName>
        <fullName evidence="9">Tryptophanyl-tRNA synthetase</fullName>
    </alternativeName>
</protein>
<dbReference type="PANTHER" id="PTHR43766">
    <property type="entry name" value="TRYPTOPHAN--TRNA LIGASE, MITOCHONDRIAL"/>
    <property type="match status" value="1"/>
</dbReference>
<dbReference type="EMBL" id="MCGN01000007">
    <property type="protein sequence ID" value="ORY94511.1"/>
    <property type="molecule type" value="Genomic_DNA"/>
</dbReference>
<dbReference type="EC" id="6.1.1.2" evidence="3"/>
<comment type="caution">
    <text evidence="11">The sequence shown here is derived from an EMBL/GenBank/DDBJ whole genome shotgun (WGS) entry which is preliminary data.</text>
</comment>
<evidence type="ECO:0000256" key="4">
    <source>
        <dbReference type="ARBA" id="ARBA00022598"/>
    </source>
</evidence>
<keyword evidence="7 10" id="KW-0648">Protein biosynthesis</keyword>
<name>A0A1X2H7I7_SYNRA</name>
<keyword evidence="4 10" id="KW-0436">Ligase</keyword>
<evidence type="ECO:0000256" key="10">
    <source>
        <dbReference type="RuleBase" id="RU363036"/>
    </source>
</evidence>
<evidence type="ECO:0000256" key="5">
    <source>
        <dbReference type="ARBA" id="ARBA00022741"/>
    </source>
</evidence>
<evidence type="ECO:0000256" key="3">
    <source>
        <dbReference type="ARBA" id="ARBA00013161"/>
    </source>
</evidence>
<dbReference type="GO" id="GO:0005759">
    <property type="term" value="C:mitochondrial matrix"/>
    <property type="evidence" value="ECO:0007669"/>
    <property type="project" value="TreeGrafter"/>
</dbReference>
<dbReference type="OrthoDB" id="15808at2759"/>
<dbReference type="AlphaFoldDB" id="A0A1X2H7I7"/>
<dbReference type="Pfam" id="PF00579">
    <property type="entry name" value="tRNA-synt_1b"/>
    <property type="match status" value="1"/>
</dbReference>
<evidence type="ECO:0000256" key="7">
    <source>
        <dbReference type="ARBA" id="ARBA00022917"/>
    </source>
</evidence>
<dbReference type="OMA" id="GWGQFKP"/>
<evidence type="ECO:0000256" key="8">
    <source>
        <dbReference type="ARBA" id="ARBA00023146"/>
    </source>
</evidence>
<dbReference type="InterPro" id="IPR002306">
    <property type="entry name" value="Trp-tRNA-ligase"/>
</dbReference>
<dbReference type="CDD" id="cd00806">
    <property type="entry name" value="TrpRS_core"/>
    <property type="match status" value="1"/>
</dbReference>
<evidence type="ECO:0000256" key="2">
    <source>
        <dbReference type="ARBA" id="ARBA00005594"/>
    </source>
</evidence>
<reference evidence="11 12" key="1">
    <citation type="submission" date="2016-07" db="EMBL/GenBank/DDBJ databases">
        <title>Pervasive Adenine N6-methylation of Active Genes in Fungi.</title>
        <authorList>
            <consortium name="DOE Joint Genome Institute"/>
            <person name="Mondo S.J."/>
            <person name="Dannebaum R.O."/>
            <person name="Kuo R.C."/>
            <person name="Labutti K."/>
            <person name="Haridas S."/>
            <person name="Kuo A."/>
            <person name="Salamov A."/>
            <person name="Ahrendt S.R."/>
            <person name="Lipzen A."/>
            <person name="Sullivan W."/>
            <person name="Andreopoulos W.B."/>
            <person name="Clum A."/>
            <person name="Lindquist E."/>
            <person name="Daum C."/>
            <person name="Ramamoorthy G.K."/>
            <person name="Gryganskyi A."/>
            <person name="Culley D."/>
            <person name="Magnuson J.K."/>
            <person name="James T.Y."/>
            <person name="O'Malley M.A."/>
            <person name="Stajich J.E."/>
            <person name="Spatafora J.W."/>
            <person name="Visel A."/>
            <person name="Grigoriev I.V."/>
        </authorList>
    </citation>
    <scope>NUCLEOTIDE SEQUENCE [LARGE SCALE GENOMIC DNA]</scope>
    <source>
        <strain evidence="11 12">NRRL 2496</strain>
    </source>
</reference>
<dbReference type="FunFam" id="1.10.240.10:FF:000002">
    <property type="entry name" value="Tryptophan--tRNA ligase"/>
    <property type="match status" value="1"/>
</dbReference>
<dbReference type="FunCoup" id="A0A1X2H7I7">
    <property type="interactions" value="397"/>
</dbReference>
<dbReference type="GO" id="GO:0004830">
    <property type="term" value="F:tryptophan-tRNA ligase activity"/>
    <property type="evidence" value="ECO:0007669"/>
    <property type="project" value="UniProtKB-EC"/>
</dbReference>
<dbReference type="InterPro" id="IPR014729">
    <property type="entry name" value="Rossmann-like_a/b/a_fold"/>
</dbReference>